<dbReference type="AlphaFoldDB" id="A0A0G9N0P4"/>
<evidence type="ECO:0000259" key="1">
    <source>
        <dbReference type="Pfam" id="PF12680"/>
    </source>
</evidence>
<keyword evidence="3" id="KW-1185">Reference proteome</keyword>
<evidence type="ECO:0000313" key="2">
    <source>
        <dbReference type="EMBL" id="KLE35108.1"/>
    </source>
</evidence>
<accession>A0A0G9N0P4</accession>
<dbReference type="Gene3D" id="3.10.450.50">
    <property type="match status" value="1"/>
</dbReference>
<dbReference type="InterPro" id="IPR037401">
    <property type="entry name" value="SnoaL-like"/>
</dbReference>
<dbReference type="InterPro" id="IPR032710">
    <property type="entry name" value="NTF2-like_dom_sf"/>
</dbReference>
<gene>
    <name evidence="2" type="ORF">AAW00_01060</name>
</gene>
<name>A0A0G9N0P4_9SPHN</name>
<dbReference type="PATRIC" id="fig|1581420.6.peg.213"/>
<protein>
    <recommendedName>
        <fullName evidence="1">SnoaL-like domain-containing protein</fullName>
    </recommendedName>
</protein>
<dbReference type="EMBL" id="LBHB01000001">
    <property type="protein sequence ID" value="KLE35108.1"/>
    <property type="molecule type" value="Genomic_DNA"/>
</dbReference>
<feature type="domain" description="SnoaL-like" evidence="1">
    <location>
        <begin position="13"/>
        <end position="92"/>
    </location>
</feature>
<reference evidence="2 3" key="1">
    <citation type="submission" date="2015-04" db="EMBL/GenBank/DDBJ databases">
        <title>The draft genome sequence of Erythrobacter luteus KA37.</title>
        <authorList>
            <person name="Zhuang L."/>
            <person name="Liu Y."/>
            <person name="Shao Z."/>
        </authorList>
    </citation>
    <scope>NUCLEOTIDE SEQUENCE [LARGE SCALE GENOMIC DNA]</scope>
    <source>
        <strain evidence="2 3">KA37</strain>
    </source>
</reference>
<dbReference type="Pfam" id="PF12680">
    <property type="entry name" value="SnoaL_2"/>
    <property type="match status" value="1"/>
</dbReference>
<organism evidence="2 3">
    <name type="scientific">Aurantiacibacter luteus</name>
    <dbReference type="NCBI Taxonomy" id="1581420"/>
    <lineage>
        <taxon>Bacteria</taxon>
        <taxon>Pseudomonadati</taxon>
        <taxon>Pseudomonadota</taxon>
        <taxon>Alphaproteobacteria</taxon>
        <taxon>Sphingomonadales</taxon>
        <taxon>Erythrobacteraceae</taxon>
        <taxon>Aurantiacibacter</taxon>
    </lineage>
</organism>
<proteinExistence type="predicted"/>
<dbReference type="SUPFAM" id="SSF54427">
    <property type="entry name" value="NTF2-like"/>
    <property type="match status" value="1"/>
</dbReference>
<sequence>MRQWFSRAPVRTVQAYVAAMNARDLESMATLMGENMVLVDSAGQELEGRLTAQAVFSRLFSEANTFELRIDRYSYSRGQVLMSGHLESDHPAISNSTHFRARADEKFVHEWQSYASHPVQSLARIMRDTGRPRPPS</sequence>
<comment type="caution">
    <text evidence="2">The sequence shown here is derived from an EMBL/GenBank/DDBJ whole genome shotgun (WGS) entry which is preliminary data.</text>
</comment>
<dbReference type="Proteomes" id="UP000053464">
    <property type="component" value="Unassembled WGS sequence"/>
</dbReference>
<evidence type="ECO:0000313" key="3">
    <source>
        <dbReference type="Proteomes" id="UP000053464"/>
    </source>
</evidence>
<dbReference type="RefSeq" id="WP_047002510.1">
    <property type="nucleotide sequence ID" value="NZ_LBHB01000001.1"/>
</dbReference>